<comment type="similarity">
    <text evidence="1">Belongs to the YciI family.</text>
</comment>
<dbReference type="PANTHER" id="PTHR35174:SF3">
    <property type="entry name" value="BLL7171 PROTEIN"/>
    <property type="match status" value="1"/>
</dbReference>
<gene>
    <name evidence="3" type="ORF">ACFOUW_01695</name>
</gene>
<dbReference type="SUPFAM" id="SSF54909">
    <property type="entry name" value="Dimeric alpha+beta barrel"/>
    <property type="match status" value="1"/>
</dbReference>
<evidence type="ECO:0000259" key="2">
    <source>
        <dbReference type="Pfam" id="PF03795"/>
    </source>
</evidence>
<organism evidence="3 4">
    <name type="scientific">Tenggerimyces flavus</name>
    <dbReference type="NCBI Taxonomy" id="1708749"/>
    <lineage>
        <taxon>Bacteria</taxon>
        <taxon>Bacillati</taxon>
        <taxon>Actinomycetota</taxon>
        <taxon>Actinomycetes</taxon>
        <taxon>Propionibacteriales</taxon>
        <taxon>Nocardioidaceae</taxon>
        <taxon>Tenggerimyces</taxon>
    </lineage>
</organism>
<dbReference type="Proteomes" id="UP001595699">
    <property type="component" value="Unassembled WGS sequence"/>
</dbReference>
<proteinExistence type="inferred from homology"/>
<reference evidence="4" key="1">
    <citation type="journal article" date="2019" name="Int. J. Syst. Evol. Microbiol.">
        <title>The Global Catalogue of Microorganisms (GCM) 10K type strain sequencing project: providing services to taxonomists for standard genome sequencing and annotation.</title>
        <authorList>
            <consortium name="The Broad Institute Genomics Platform"/>
            <consortium name="The Broad Institute Genome Sequencing Center for Infectious Disease"/>
            <person name="Wu L."/>
            <person name="Ma J."/>
        </authorList>
    </citation>
    <scope>NUCLEOTIDE SEQUENCE [LARGE SCALE GENOMIC DNA]</scope>
    <source>
        <strain evidence="4">CGMCC 4.7241</strain>
    </source>
</reference>
<sequence>MPQYAILLYMPTPDEPSDMPPAELEAHLRYDERVKELGGKTGPAIALAPSSTATTIRGDAVTDGPFLEAKEVLGGAFVLEARDLDHAIRIARECPSTWRGSVEIRPLIGIQE</sequence>
<dbReference type="InterPro" id="IPR011008">
    <property type="entry name" value="Dimeric_a/b-barrel"/>
</dbReference>
<dbReference type="InterPro" id="IPR005545">
    <property type="entry name" value="YCII"/>
</dbReference>
<comment type="caution">
    <text evidence="3">The sequence shown here is derived from an EMBL/GenBank/DDBJ whole genome shotgun (WGS) entry which is preliminary data.</text>
</comment>
<accession>A0ABV7Y7A8</accession>
<dbReference type="EMBL" id="JBHRZH010000001">
    <property type="protein sequence ID" value="MFC3759540.1"/>
    <property type="molecule type" value="Genomic_DNA"/>
</dbReference>
<feature type="domain" description="YCII-related" evidence="2">
    <location>
        <begin position="21"/>
        <end position="108"/>
    </location>
</feature>
<dbReference type="RefSeq" id="WP_205122080.1">
    <property type="nucleotide sequence ID" value="NZ_JAFBCM010000001.1"/>
</dbReference>
<dbReference type="Pfam" id="PF03795">
    <property type="entry name" value="YCII"/>
    <property type="match status" value="1"/>
</dbReference>
<name>A0ABV7Y7A8_9ACTN</name>
<evidence type="ECO:0000256" key="1">
    <source>
        <dbReference type="ARBA" id="ARBA00007689"/>
    </source>
</evidence>
<keyword evidence="4" id="KW-1185">Reference proteome</keyword>
<protein>
    <submittedName>
        <fullName evidence="3">YciI family protein</fullName>
    </submittedName>
</protein>
<dbReference type="Gene3D" id="3.30.70.1060">
    <property type="entry name" value="Dimeric alpha+beta barrel"/>
    <property type="match status" value="1"/>
</dbReference>
<evidence type="ECO:0000313" key="4">
    <source>
        <dbReference type="Proteomes" id="UP001595699"/>
    </source>
</evidence>
<evidence type="ECO:0000313" key="3">
    <source>
        <dbReference type="EMBL" id="MFC3759540.1"/>
    </source>
</evidence>
<dbReference type="PANTHER" id="PTHR35174">
    <property type="entry name" value="BLL7171 PROTEIN-RELATED"/>
    <property type="match status" value="1"/>
</dbReference>